<proteinExistence type="predicted"/>
<name>A0A0A9FW06_ARUDO</name>
<evidence type="ECO:0000313" key="1">
    <source>
        <dbReference type="EMBL" id="JAE12508.1"/>
    </source>
</evidence>
<protein>
    <submittedName>
        <fullName evidence="1">Uncharacterized protein</fullName>
    </submittedName>
</protein>
<sequence length="28" mass="3308">MDRLWPKPCAWPASSVYTPSKRSTWPCR</sequence>
<reference evidence="1" key="1">
    <citation type="submission" date="2014-09" db="EMBL/GenBank/DDBJ databases">
        <authorList>
            <person name="Magalhaes I.L.F."/>
            <person name="Oliveira U."/>
            <person name="Santos F.R."/>
            <person name="Vidigal T.H.D.A."/>
            <person name="Brescovit A.D."/>
            <person name="Santos A.J."/>
        </authorList>
    </citation>
    <scope>NUCLEOTIDE SEQUENCE</scope>
    <source>
        <tissue evidence="1">Shoot tissue taken approximately 20 cm above the soil surface</tissue>
    </source>
</reference>
<reference evidence="1" key="2">
    <citation type="journal article" date="2015" name="Data Brief">
        <title>Shoot transcriptome of the giant reed, Arundo donax.</title>
        <authorList>
            <person name="Barrero R.A."/>
            <person name="Guerrero F.D."/>
            <person name="Moolhuijzen P."/>
            <person name="Goolsby J.A."/>
            <person name="Tidwell J."/>
            <person name="Bellgard S.E."/>
            <person name="Bellgard M.I."/>
        </authorList>
    </citation>
    <scope>NUCLEOTIDE SEQUENCE</scope>
    <source>
        <tissue evidence="1">Shoot tissue taken approximately 20 cm above the soil surface</tissue>
    </source>
</reference>
<accession>A0A0A9FW06</accession>
<dbReference type="EMBL" id="GBRH01185388">
    <property type="protein sequence ID" value="JAE12508.1"/>
    <property type="molecule type" value="Transcribed_RNA"/>
</dbReference>
<dbReference type="AlphaFoldDB" id="A0A0A9FW06"/>
<organism evidence="1">
    <name type="scientific">Arundo donax</name>
    <name type="common">Giant reed</name>
    <name type="synonym">Donax arundinaceus</name>
    <dbReference type="NCBI Taxonomy" id="35708"/>
    <lineage>
        <taxon>Eukaryota</taxon>
        <taxon>Viridiplantae</taxon>
        <taxon>Streptophyta</taxon>
        <taxon>Embryophyta</taxon>
        <taxon>Tracheophyta</taxon>
        <taxon>Spermatophyta</taxon>
        <taxon>Magnoliopsida</taxon>
        <taxon>Liliopsida</taxon>
        <taxon>Poales</taxon>
        <taxon>Poaceae</taxon>
        <taxon>PACMAD clade</taxon>
        <taxon>Arundinoideae</taxon>
        <taxon>Arundineae</taxon>
        <taxon>Arundo</taxon>
    </lineage>
</organism>